<dbReference type="Gene3D" id="1.10.10.10">
    <property type="entry name" value="Winged helix-like DNA-binding domain superfamily/Winged helix DNA-binding domain"/>
    <property type="match status" value="1"/>
</dbReference>
<accession>A0A9Q1CBZ5</accession>
<dbReference type="AlphaFoldDB" id="A0A9Q1CBZ5"/>
<dbReference type="SUPFAM" id="SSF46785">
    <property type="entry name" value="Winged helix' DNA-binding domain"/>
    <property type="match status" value="1"/>
</dbReference>
<dbReference type="InterPro" id="IPR051770">
    <property type="entry name" value="Forkhead_box_regulator"/>
</dbReference>
<evidence type="ECO:0000256" key="2">
    <source>
        <dbReference type="ARBA" id="ARBA00023125"/>
    </source>
</evidence>
<evidence type="ECO:0000313" key="7">
    <source>
        <dbReference type="EMBL" id="KAJ8042145.1"/>
    </source>
</evidence>
<dbReference type="InterPro" id="IPR036390">
    <property type="entry name" value="WH_DNA-bd_sf"/>
</dbReference>
<dbReference type="InterPro" id="IPR030456">
    <property type="entry name" value="TF_fork_head_CS_2"/>
</dbReference>
<dbReference type="GO" id="GO:0005634">
    <property type="term" value="C:nucleus"/>
    <property type="evidence" value="ECO:0007669"/>
    <property type="project" value="UniProtKB-SubCell"/>
</dbReference>
<feature type="region of interest" description="Disordered" evidence="5">
    <location>
        <begin position="18"/>
        <end position="83"/>
    </location>
</feature>
<dbReference type="PANTHER" id="PTHR46262">
    <property type="entry name" value="FORKHEAD BOX PROTEIN BINIOU"/>
    <property type="match status" value="1"/>
</dbReference>
<comment type="caution">
    <text evidence="7">The sequence shown here is derived from an EMBL/GenBank/DDBJ whole genome shotgun (WGS) entry which is preliminary data.</text>
</comment>
<dbReference type="PROSITE" id="PS50039">
    <property type="entry name" value="FORK_HEAD_3"/>
    <property type="match status" value="1"/>
</dbReference>
<gene>
    <name evidence="7" type="ORF">HOLleu_13136</name>
</gene>
<dbReference type="GO" id="GO:0000981">
    <property type="term" value="F:DNA-binding transcription factor activity, RNA polymerase II-specific"/>
    <property type="evidence" value="ECO:0007669"/>
    <property type="project" value="TreeGrafter"/>
</dbReference>
<dbReference type="SMART" id="SM00339">
    <property type="entry name" value="FH"/>
    <property type="match status" value="1"/>
</dbReference>
<dbReference type="PROSITE" id="PS00657">
    <property type="entry name" value="FORK_HEAD_1"/>
    <property type="match status" value="1"/>
</dbReference>
<dbReference type="PROSITE" id="PS00658">
    <property type="entry name" value="FORK_HEAD_2"/>
    <property type="match status" value="1"/>
</dbReference>
<feature type="DNA-binding region" description="Fork-head" evidence="4">
    <location>
        <begin position="87"/>
        <end position="181"/>
    </location>
</feature>
<sequence length="436" mass="46464">MTISGIMETAISHTNHTQSLGVPAQGGPHSTLNNSAPQLSAGNDHGGPVHQEGKDDQESITLNRAASPIGEKPLAKKSGAGLRRHEKPPYSYIALIVMAIQSSPAKRLTLSEIYQFLMQRFPFFRGPYQGWKNSVRHNLSLNECFIKLPKGLGRPGKGHYWTIDPASEFMFEEGSFRRRPRGFRRKCQALRPHYPMMNSMGPPAHMLGPVGGMEFFAQTQAGGGPGAFGNMTQAGLNQMGMNATGMDGSLGGGMSSCSMPPHLASHMMGTNSPSTNPCAVSSAYMGCPTPASVDAIPVSLQPTTSPNSISNHDGYNSVSGISVDGTYSVSYSSSGWSTGCSNGRYISAKQPNGCSMESSSPLHGIHPQSDHHYMTSHIPDGYDLTHGGQGNAIRGGSVAPPDLVDANCDRKDFVLAAAAQHMQQQQQQTGIQQGTY</sequence>
<dbReference type="PRINTS" id="PR00053">
    <property type="entry name" value="FORKHEAD"/>
</dbReference>
<feature type="domain" description="Fork-head" evidence="6">
    <location>
        <begin position="87"/>
        <end position="181"/>
    </location>
</feature>
<dbReference type="InterPro" id="IPR036388">
    <property type="entry name" value="WH-like_DNA-bd_sf"/>
</dbReference>
<dbReference type="InterPro" id="IPR001766">
    <property type="entry name" value="Fork_head_dom"/>
</dbReference>
<dbReference type="GO" id="GO:0000978">
    <property type="term" value="F:RNA polymerase II cis-regulatory region sequence-specific DNA binding"/>
    <property type="evidence" value="ECO:0007669"/>
    <property type="project" value="TreeGrafter"/>
</dbReference>
<proteinExistence type="predicted"/>
<dbReference type="GO" id="GO:0009887">
    <property type="term" value="P:animal organ morphogenesis"/>
    <property type="evidence" value="ECO:0007669"/>
    <property type="project" value="TreeGrafter"/>
</dbReference>
<keyword evidence="3 4" id="KW-0539">Nucleus</keyword>
<comment type="subcellular location">
    <subcellularLocation>
        <location evidence="1 4">Nucleus</location>
    </subcellularLocation>
</comment>
<evidence type="ECO:0000256" key="1">
    <source>
        <dbReference type="ARBA" id="ARBA00004123"/>
    </source>
</evidence>
<keyword evidence="2 4" id="KW-0238">DNA-binding</keyword>
<dbReference type="Pfam" id="PF00250">
    <property type="entry name" value="Forkhead"/>
    <property type="match status" value="1"/>
</dbReference>
<evidence type="ECO:0000256" key="5">
    <source>
        <dbReference type="SAM" id="MobiDB-lite"/>
    </source>
</evidence>
<dbReference type="PANTHER" id="PTHR46262:SF2">
    <property type="entry name" value="FORKHEAD BOX PROTEIN BINIOU"/>
    <property type="match status" value="1"/>
</dbReference>
<dbReference type="OrthoDB" id="5954824at2759"/>
<name>A0A9Q1CBZ5_HOLLE</name>
<evidence type="ECO:0000313" key="8">
    <source>
        <dbReference type="Proteomes" id="UP001152320"/>
    </source>
</evidence>
<dbReference type="Proteomes" id="UP001152320">
    <property type="component" value="Chromosome 5"/>
</dbReference>
<protein>
    <submittedName>
        <fullName evidence="7">Forkhead box protein F1-B</fullName>
    </submittedName>
</protein>
<dbReference type="EMBL" id="JAIZAY010000005">
    <property type="protein sequence ID" value="KAJ8042145.1"/>
    <property type="molecule type" value="Genomic_DNA"/>
</dbReference>
<evidence type="ECO:0000256" key="4">
    <source>
        <dbReference type="PROSITE-ProRule" id="PRU00089"/>
    </source>
</evidence>
<reference evidence="7" key="1">
    <citation type="submission" date="2021-10" db="EMBL/GenBank/DDBJ databases">
        <title>Tropical sea cucumber genome reveals ecological adaptation and Cuvierian tubules defense mechanism.</title>
        <authorList>
            <person name="Chen T."/>
        </authorList>
    </citation>
    <scope>NUCLEOTIDE SEQUENCE</scope>
    <source>
        <strain evidence="7">Nanhai2018</strain>
        <tissue evidence="7">Muscle</tissue>
    </source>
</reference>
<keyword evidence="8" id="KW-1185">Reference proteome</keyword>
<evidence type="ECO:0000256" key="3">
    <source>
        <dbReference type="ARBA" id="ARBA00023242"/>
    </source>
</evidence>
<feature type="compositionally biased region" description="Polar residues" evidence="5">
    <location>
        <begin position="28"/>
        <end position="41"/>
    </location>
</feature>
<dbReference type="CDD" id="cd20049">
    <property type="entry name" value="FH_FOXF1"/>
    <property type="match status" value="1"/>
</dbReference>
<dbReference type="InterPro" id="IPR018122">
    <property type="entry name" value="TF_fork_head_CS_1"/>
</dbReference>
<dbReference type="FunFam" id="1.10.10.10:FF:000071">
    <property type="entry name" value="Forkhead box F1"/>
    <property type="match status" value="1"/>
</dbReference>
<organism evidence="7 8">
    <name type="scientific">Holothuria leucospilota</name>
    <name type="common">Black long sea cucumber</name>
    <name type="synonym">Mertensiothuria leucospilota</name>
    <dbReference type="NCBI Taxonomy" id="206669"/>
    <lineage>
        <taxon>Eukaryota</taxon>
        <taxon>Metazoa</taxon>
        <taxon>Echinodermata</taxon>
        <taxon>Eleutherozoa</taxon>
        <taxon>Echinozoa</taxon>
        <taxon>Holothuroidea</taxon>
        <taxon>Aspidochirotacea</taxon>
        <taxon>Aspidochirotida</taxon>
        <taxon>Holothuriidae</taxon>
        <taxon>Holothuria</taxon>
    </lineage>
</organism>
<evidence type="ECO:0000259" key="6">
    <source>
        <dbReference type="PROSITE" id="PS50039"/>
    </source>
</evidence>